<accession>A0A8S0Z4H4</accession>
<keyword evidence="5" id="KW-1185">Reference proteome</keyword>
<evidence type="ECO:0000313" key="5">
    <source>
        <dbReference type="Proteomes" id="UP000494106"/>
    </source>
</evidence>
<keyword evidence="1" id="KW-0193">Cuticle</keyword>
<dbReference type="InterPro" id="IPR022727">
    <property type="entry name" value="Cuticle_C1"/>
</dbReference>
<comment type="caution">
    <text evidence="4">The sequence shown here is derived from an EMBL/GenBank/DDBJ whole genome shotgun (WGS) entry which is preliminary data.</text>
</comment>
<proteinExistence type="predicted"/>
<dbReference type="PANTHER" id="PTHR39068">
    <property type="entry name" value="LARVAL/PUPAL CUTICLE PROTEIN H1C-LIKE PROTEIN-RELATED"/>
    <property type="match status" value="1"/>
</dbReference>
<name>A0A8S0Z4H4_ARCPL</name>
<sequence>MLLKIIFLACLAVAFAVPIGPIITTGYGAWNPYGNYGANYAVSAQHSNILRSPFNLGQVSTDTKAIDTPFSSVRKSDIRVSNPGLAVAPAYTRLAAPLVSHIGVAAPYTTSYAAPVAKVATTAGLLGVAYSPASAVSHMTYTNGLGLTYGW</sequence>
<feature type="signal peptide" evidence="3">
    <location>
        <begin position="1"/>
        <end position="16"/>
    </location>
</feature>
<reference evidence="4 5" key="1">
    <citation type="submission" date="2020-04" db="EMBL/GenBank/DDBJ databases">
        <authorList>
            <person name="Wallbank WR R."/>
            <person name="Pardo Diaz C."/>
            <person name="Kozak K."/>
            <person name="Martin S."/>
            <person name="Jiggins C."/>
            <person name="Moest M."/>
            <person name="Warren A I."/>
            <person name="Byers J.R.P. K."/>
            <person name="Montejo-Kovacevich G."/>
            <person name="Yen C E."/>
        </authorList>
    </citation>
    <scope>NUCLEOTIDE SEQUENCE [LARGE SCALE GENOMIC DNA]</scope>
</reference>
<dbReference type="GO" id="GO:0042302">
    <property type="term" value="F:structural constituent of cuticle"/>
    <property type="evidence" value="ECO:0007669"/>
    <property type="project" value="UniProtKB-KW"/>
</dbReference>
<dbReference type="OrthoDB" id="6630852at2759"/>
<feature type="chain" id="PRO_5035936921" evidence="3">
    <location>
        <begin position="17"/>
        <end position="151"/>
    </location>
</feature>
<gene>
    <name evidence="4" type="ORF">APLA_LOCUS3090</name>
</gene>
<keyword evidence="2" id="KW-0677">Repeat</keyword>
<evidence type="ECO:0000256" key="2">
    <source>
        <dbReference type="ARBA" id="ARBA00022737"/>
    </source>
</evidence>
<evidence type="ECO:0000256" key="1">
    <source>
        <dbReference type="ARBA" id="ARBA00022460"/>
    </source>
</evidence>
<dbReference type="AlphaFoldDB" id="A0A8S0Z4H4"/>
<evidence type="ECO:0000256" key="3">
    <source>
        <dbReference type="SAM" id="SignalP"/>
    </source>
</evidence>
<organism evidence="4 5">
    <name type="scientific">Arctia plantaginis</name>
    <name type="common">Wood tiger moth</name>
    <name type="synonym">Phalaena plantaginis</name>
    <dbReference type="NCBI Taxonomy" id="874455"/>
    <lineage>
        <taxon>Eukaryota</taxon>
        <taxon>Metazoa</taxon>
        <taxon>Ecdysozoa</taxon>
        <taxon>Arthropoda</taxon>
        <taxon>Hexapoda</taxon>
        <taxon>Insecta</taxon>
        <taxon>Pterygota</taxon>
        <taxon>Neoptera</taxon>
        <taxon>Endopterygota</taxon>
        <taxon>Lepidoptera</taxon>
        <taxon>Glossata</taxon>
        <taxon>Ditrysia</taxon>
        <taxon>Noctuoidea</taxon>
        <taxon>Erebidae</taxon>
        <taxon>Arctiinae</taxon>
        <taxon>Arctia</taxon>
    </lineage>
</organism>
<keyword evidence="3" id="KW-0732">Signal</keyword>
<dbReference type="Proteomes" id="UP000494106">
    <property type="component" value="Unassembled WGS sequence"/>
</dbReference>
<evidence type="ECO:0000313" key="4">
    <source>
        <dbReference type="EMBL" id="CAB3226792.1"/>
    </source>
</evidence>
<protein>
    <submittedName>
        <fullName evidence="4">Uncharacterized protein</fullName>
    </submittedName>
</protein>
<dbReference type="EMBL" id="CADEBC010000232">
    <property type="protein sequence ID" value="CAB3226792.1"/>
    <property type="molecule type" value="Genomic_DNA"/>
</dbReference>
<dbReference type="Pfam" id="PF11018">
    <property type="entry name" value="Cuticle_3"/>
    <property type="match status" value="1"/>
</dbReference>